<organism evidence="1 2">
    <name type="scientific">Hyalomma asiaticum</name>
    <name type="common">Tick</name>
    <dbReference type="NCBI Taxonomy" id="266040"/>
    <lineage>
        <taxon>Eukaryota</taxon>
        <taxon>Metazoa</taxon>
        <taxon>Ecdysozoa</taxon>
        <taxon>Arthropoda</taxon>
        <taxon>Chelicerata</taxon>
        <taxon>Arachnida</taxon>
        <taxon>Acari</taxon>
        <taxon>Parasitiformes</taxon>
        <taxon>Ixodida</taxon>
        <taxon>Ixodoidea</taxon>
        <taxon>Ixodidae</taxon>
        <taxon>Hyalomminae</taxon>
        <taxon>Hyalomma</taxon>
    </lineage>
</organism>
<name>A0ACB7RRX0_HYAAI</name>
<dbReference type="Proteomes" id="UP000821845">
    <property type="component" value="Chromosome 8"/>
</dbReference>
<accession>A0ACB7RRX0</accession>
<evidence type="ECO:0000313" key="1">
    <source>
        <dbReference type="EMBL" id="KAH6924153.1"/>
    </source>
</evidence>
<reference evidence="1" key="1">
    <citation type="submission" date="2020-05" db="EMBL/GenBank/DDBJ databases">
        <title>Large-scale comparative analyses of tick genomes elucidate their genetic diversity and vector capacities.</title>
        <authorList>
            <person name="Jia N."/>
            <person name="Wang J."/>
            <person name="Shi W."/>
            <person name="Du L."/>
            <person name="Sun Y."/>
            <person name="Zhan W."/>
            <person name="Jiang J."/>
            <person name="Wang Q."/>
            <person name="Zhang B."/>
            <person name="Ji P."/>
            <person name="Sakyi L.B."/>
            <person name="Cui X."/>
            <person name="Yuan T."/>
            <person name="Jiang B."/>
            <person name="Yang W."/>
            <person name="Lam T.T.-Y."/>
            <person name="Chang Q."/>
            <person name="Ding S."/>
            <person name="Wang X."/>
            <person name="Zhu J."/>
            <person name="Ruan X."/>
            <person name="Zhao L."/>
            <person name="Wei J."/>
            <person name="Que T."/>
            <person name="Du C."/>
            <person name="Cheng J."/>
            <person name="Dai P."/>
            <person name="Han X."/>
            <person name="Huang E."/>
            <person name="Gao Y."/>
            <person name="Liu J."/>
            <person name="Shao H."/>
            <person name="Ye R."/>
            <person name="Li L."/>
            <person name="Wei W."/>
            <person name="Wang X."/>
            <person name="Wang C."/>
            <person name="Yang T."/>
            <person name="Huo Q."/>
            <person name="Li W."/>
            <person name="Guo W."/>
            <person name="Chen H."/>
            <person name="Zhou L."/>
            <person name="Ni X."/>
            <person name="Tian J."/>
            <person name="Zhou Y."/>
            <person name="Sheng Y."/>
            <person name="Liu T."/>
            <person name="Pan Y."/>
            <person name="Xia L."/>
            <person name="Li J."/>
            <person name="Zhao F."/>
            <person name="Cao W."/>
        </authorList>
    </citation>
    <scope>NUCLEOTIDE SEQUENCE</scope>
    <source>
        <strain evidence="1">Hyas-2018</strain>
    </source>
</reference>
<protein>
    <submittedName>
        <fullName evidence="1">Uncharacterized protein</fullName>
    </submittedName>
</protein>
<keyword evidence="2" id="KW-1185">Reference proteome</keyword>
<proteinExistence type="predicted"/>
<sequence>MKHCAVEVYLKKAIFIIAATSVCLGVNAEDEPVEGNKDADSGKALAIVENADDRKCAAVVEKFHRELKRCVHAALASDSGVAAAVVYEEGTMHRKGCETYKRSKPGVRKEELQRLVEDLTRSPGVRAAVVRDAVRHSNRRLLWCVTLRRNHYKTCSGWSGSPLFSYCESHVVMLGKHAEGHAKYTT</sequence>
<gene>
    <name evidence="1" type="ORF">HPB50_013026</name>
</gene>
<dbReference type="EMBL" id="CM023488">
    <property type="protein sequence ID" value="KAH6924153.1"/>
    <property type="molecule type" value="Genomic_DNA"/>
</dbReference>
<comment type="caution">
    <text evidence="1">The sequence shown here is derived from an EMBL/GenBank/DDBJ whole genome shotgun (WGS) entry which is preliminary data.</text>
</comment>
<evidence type="ECO:0000313" key="2">
    <source>
        <dbReference type="Proteomes" id="UP000821845"/>
    </source>
</evidence>